<organism evidence="3">
    <name type="scientific">Hexamita inflata</name>
    <dbReference type="NCBI Taxonomy" id="28002"/>
    <lineage>
        <taxon>Eukaryota</taxon>
        <taxon>Metamonada</taxon>
        <taxon>Diplomonadida</taxon>
        <taxon>Hexamitidae</taxon>
        <taxon>Hexamitinae</taxon>
        <taxon>Hexamita</taxon>
    </lineage>
</organism>
<dbReference type="AlphaFoldDB" id="A0AA86NY70"/>
<feature type="transmembrane region" description="Helical" evidence="1">
    <location>
        <begin position="285"/>
        <end position="305"/>
    </location>
</feature>
<accession>A0AA86NY70</accession>
<keyword evidence="1" id="KW-0812">Transmembrane</keyword>
<proteinExistence type="predicted"/>
<dbReference type="EMBL" id="CATOUU010000379">
    <property type="protein sequence ID" value="CAI9926899.1"/>
    <property type="molecule type" value="Genomic_DNA"/>
</dbReference>
<feature type="chain" id="PRO_5041648145" evidence="2">
    <location>
        <begin position="19"/>
        <end position="310"/>
    </location>
</feature>
<sequence length="310" mass="34995">MLFFITLQVCLITEYTKLDGSCSALPTTVDAISMCGYNTQLSESNICYCETGFSFIDHQYKGCTNVQGIKHQKIINCLDSDEPYISLDQHRCVSRCFTGEALNNNKTQCICIQNYELQVDRCVLTSCAEGTYLDVSRQKCVSSCEWPIYSLSDDEKSCICGENYSLSERKDICYKQTDKCGNGEIITVGGLCQSICPPDQQINDDYSACLCKPQKYYDYKQDLCVSICDCYLIQNNIVTCSYAGEQNCPYYQVIHSMNICTNECDNIDSNDKLLCSNGNQKNQNILINGQIWVLLVAGVIIFFVLRMKNQ</sequence>
<evidence type="ECO:0000313" key="5">
    <source>
        <dbReference type="Proteomes" id="UP001642409"/>
    </source>
</evidence>
<comment type="caution">
    <text evidence="3">The sequence shown here is derived from an EMBL/GenBank/DDBJ whole genome shotgun (WGS) entry which is preliminary data.</text>
</comment>
<keyword evidence="1" id="KW-1133">Transmembrane helix</keyword>
<dbReference type="Proteomes" id="UP001642409">
    <property type="component" value="Unassembled WGS sequence"/>
</dbReference>
<feature type="signal peptide" evidence="2">
    <location>
        <begin position="1"/>
        <end position="18"/>
    </location>
</feature>
<dbReference type="EMBL" id="CAXDID020000677">
    <property type="protein sequence ID" value="CAL6109853.1"/>
    <property type="molecule type" value="Genomic_DNA"/>
</dbReference>
<keyword evidence="5" id="KW-1185">Reference proteome</keyword>
<evidence type="ECO:0000256" key="1">
    <source>
        <dbReference type="SAM" id="Phobius"/>
    </source>
</evidence>
<evidence type="ECO:0000313" key="3">
    <source>
        <dbReference type="EMBL" id="CAI9926899.1"/>
    </source>
</evidence>
<name>A0AA86NY70_9EUKA</name>
<protein>
    <submittedName>
        <fullName evidence="4">Hypothetical_protein</fullName>
    </submittedName>
</protein>
<keyword evidence="2" id="KW-0732">Signal</keyword>
<reference evidence="4 5" key="2">
    <citation type="submission" date="2024-07" db="EMBL/GenBank/DDBJ databases">
        <authorList>
            <person name="Akdeniz Z."/>
        </authorList>
    </citation>
    <scope>NUCLEOTIDE SEQUENCE [LARGE SCALE GENOMIC DNA]</scope>
</reference>
<reference evidence="3" key="1">
    <citation type="submission" date="2023-06" db="EMBL/GenBank/DDBJ databases">
        <authorList>
            <person name="Kurt Z."/>
        </authorList>
    </citation>
    <scope>NUCLEOTIDE SEQUENCE</scope>
</reference>
<keyword evidence="1" id="KW-0472">Membrane</keyword>
<evidence type="ECO:0000313" key="4">
    <source>
        <dbReference type="EMBL" id="CAL6109853.1"/>
    </source>
</evidence>
<evidence type="ECO:0000256" key="2">
    <source>
        <dbReference type="SAM" id="SignalP"/>
    </source>
</evidence>
<gene>
    <name evidence="3" type="ORF">HINF_LOCUS14544</name>
    <name evidence="4" type="ORF">HINF_LOCUS75640</name>
</gene>